<organism evidence="1">
    <name type="scientific">marine sediment metagenome</name>
    <dbReference type="NCBI Taxonomy" id="412755"/>
    <lineage>
        <taxon>unclassified sequences</taxon>
        <taxon>metagenomes</taxon>
        <taxon>ecological metagenomes</taxon>
    </lineage>
</organism>
<proteinExistence type="predicted"/>
<dbReference type="AlphaFoldDB" id="X1HEL8"/>
<evidence type="ECO:0000313" key="1">
    <source>
        <dbReference type="EMBL" id="GAH55480.1"/>
    </source>
</evidence>
<name>X1HEL8_9ZZZZ</name>
<gene>
    <name evidence="1" type="ORF">S03H2_36388</name>
</gene>
<sequence length="281" mass="30741">DEMAWHLIVDLTKLWSPEGAAIYNAVYDPDVVVGDPVFPKCWDGEIDTGLYTMCIEIGDAEGNQCGDNSSCVCCGTGNGCYEMELYGMHLLSPNEFDPICTTEGSSVQITWNFHADCEPEEDFLIEIYDPDKVGPEAYAAWPGYFTVTNISICDCVTHTVNVPLLAVVPDGKYNVKITSTCQGLDCTKWVEEEDAVIVDTIDPTVTLISPTTATNLNDDPNDDLDVFWTHGDNTGVTSVLIEYSTTGCAGPWSTLDDLDESEITAAWNGTTLQYEKTYDVG</sequence>
<dbReference type="EMBL" id="BARU01022320">
    <property type="protein sequence ID" value="GAH55480.1"/>
    <property type="molecule type" value="Genomic_DNA"/>
</dbReference>
<comment type="caution">
    <text evidence="1">The sequence shown here is derived from an EMBL/GenBank/DDBJ whole genome shotgun (WGS) entry which is preliminary data.</text>
</comment>
<protein>
    <submittedName>
        <fullName evidence="1">Uncharacterized protein</fullName>
    </submittedName>
</protein>
<reference evidence="1" key="1">
    <citation type="journal article" date="2014" name="Front. Microbiol.">
        <title>High frequency of phylogenetically diverse reductive dehalogenase-homologous genes in deep subseafloor sedimentary metagenomes.</title>
        <authorList>
            <person name="Kawai M."/>
            <person name="Futagami T."/>
            <person name="Toyoda A."/>
            <person name="Takaki Y."/>
            <person name="Nishi S."/>
            <person name="Hori S."/>
            <person name="Arai W."/>
            <person name="Tsubouchi T."/>
            <person name="Morono Y."/>
            <person name="Uchiyama I."/>
            <person name="Ito T."/>
            <person name="Fujiyama A."/>
            <person name="Inagaki F."/>
            <person name="Takami H."/>
        </authorList>
    </citation>
    <scope>NUCLEOTIDE SEQUENCE</scope>
    <source>
        <strain evidence="1">Expedition CK06-06</strain>
    </source>
</reference>
<feature type="non-terminal residue" evidence="1">
    <location>
        <position position="1"/>
    </location>
</feature>
<feature type="non-terminal residue" evidence="1">
    <location>
        <position position="281"/>
    </location>
</feature>
<accession>X1HEL8</accession>